<keyword evidence="3" id="KW-1185">Reference proteome</keyword>
<proteinExistence type="predicted"/>
<gene>
    <name evidence="2" type="ORF">JCM19239_3912</name>
</gene>
<accession>A0ABQ0J615</accession>
<evidence type="ECO:0000256" key="1">
    <source>
        <dbReference type="SAM" id="Phobius"/>
    </source>
</evidence>
<name>A0ABQ0J615_9VIBR</name>
<feature type="transmembrane region" description="Helical" evidence="1">
    <location>
        <begin position="16"/>
        <end position="36"/>
    </location>
</feature>
<sequence>MVFNAGKYRLVDFIKVGIPVSLAYGLTAIVGIVMVYKL</sequence>
<reference evidence="3" key="1">
    <citation type="submission" date="2014-09" db="EMBL/GenBank/DDBJ databases">
        <title>Vibrio variabilis JCM 19239. (C206) whole genome shotgun sequence.</title>
        <authorList>
            <person name="Sawabe T."/>
            <person name="Meirelles P."/>
            <person name="Nakanishi M."/>
            <person name="Sayaka M."/>
            <person name="Hattori M."/>
            <person name="Ohkuma M."/>
        </authorList>
    </citation>
    <scope>NUCLEOTIDE SEQUENCE [LARGE SCALE GENOMIC DNA]</scope>
    <source>
        <strain evidence="3">JCM 19239</strain>
    </source>
</reference>
<keyword evidence="1" id="KW-0472">Membrane</keyword>
<organism evidence="2 3">
    <name type="scientific">Vibrio variabilis</name>
    <dbReference type="NCBI Taxonomy" id="990271"/>
    <lineage>
        <taxon>Bacteria</taxon>
        <taxon>Pseudomonadati</taxon>
        <taxon>Pseudomonadota</taxon>
        <taxon>Gammaproteobacteria</taxon>
        <taxon>Vibrionales</taxon>
        <taxon>Vibrionaceae</taxon>
        <taxon>Vibrio</taxon>
    </lineage>
</organism>
<dbReference type="Proteomes" id="UP000029223">
    <property type="component" value="Unassembled WGS sequence"/>
</dbReference>
<keyword evidence="1" id="KW-1133">Transmembrane helix</keyword>
<evidence type="ECO:0000313" key="3">
    <source>
        <dbReference type="Proteomes" id="UP000029223"/>
    </source>
</evidence>
<evidence type="ECO:0000313" key="2">
    <source>
        <dbReference type="EMBL" id="GAL24209.1"/>
    </source>
</evidence>
<dbReference type="EMBL" id="BBMS01000003">
    <property type="protein sequence ID" value="GAL24209.1"/>
    <property type="molecule type" value="Genomic_DNA"/>
</dbReference>
<keyword evidence="1" id="KW-0812">Transmembrane</keyword>
<protein>
    <submittedName>
        <fullName evidence="2">Uncharacterized protein</fullName>
    </submittedName>
</protein>
<comment type="caution">
    <text evidence="2">The sequence shown here is derived from an EMBL/GenBank/DDBJ whole genome shotgun (WGS) entry which is preliminary data.</text>
</comment>